<dbReference type="KEGG" id="ehx:EMIHUDRAFT_57990"/>
<dbReference type="Pfam" id="PF01668">
    <property type="entry name" value="SmpB"/>
    <property type="match status" value="1"/>
</dbReference>
<accession>A0A0D3IGH7</accession>
<dbReference type="GO" id="GO:0070930">
    <property type="term" value="P:trans-translation-dependent protein tagging"/>
    <property type="evidence" value="ECO:0007669"/>
    <property type="project" value="TreeGrafter"/>
</dbReference>
<dbReference type="InterPro" id="IPR023620">
    <property type="entry name" value="SmpB"/>
</dbReference>
<dbReference type="EnsemblProtists" id="EOD25210">
    <property type="protein sequence ID" value="EOD25210"/>
    <property type="gene ID" value="EMIHUDRAFT_57990"/>
</dbReference>
<keyword evidence="2" id="KW-0694">RNA-binding</keyword>
<dbReference type="eggNOG" id="ENOG502S5AD">
    <property type="taxonomic scope" value="Eukaryota"/>
</dbReference>
<proteinExistence type="inferred from homology"/>
<dbReference type="PaxDb" id="2903-EOD10362"/>
<dbReference type="GeneID" id="17256510"/>
<dbReference type="InterPro" id="IPR000037">
    <property type="entry name" value="SsrA-bd_prot"/>
</dbReference>
<keyword evidence="4" id="KW-1185">Reference proteome</keyword>
<dbReference type="AlphaFoldDB" id="A0A0D3IGH7"/>
<dbReference type="PANTHER" id="PTHR30308:SF2">
    <property type="entry name" value="SSRA-BINDING PROTEIN"/>
    <property type="match status" value="1"/>
</dbReference>
<name>A0A0D3IGH7_EMIH1</name>
<dbReference type="STRING" id="2903.R1EES0"/>
<evidence type="ECO:0000313" key="3">
    <source>
        <dbReference type="EnsemblProtists" id="EOD10362"/>
    </source>
</evidence>
<dbReference type="HOGENOM" id="CLU_108953_0_0_1"/>
<sequence>KTVAVNRVARREFEILDEYEAGIALVGTEVKSCRAGKMNLRDGFCSVKAGECWLENVNIAQHGAYQPWPNPTPLRRARLLLHKREIRKIGQAAAAPLDSRWLGGGLTVVPLSAYFNARSCLKLKIAVARGKKLQDKRETIRRREQDREVRRQIKQ</sequence>
<dbReference type="RefSeq" id="XP_005762791.1">
    <property type="nucleotide sequence ID" value="XM_005762734.1"/>
</dbReference>
<dbReference type="PANTHER" id="PTHR30308">
    <property type="entry name" value="TMRNA-BINDING COMPONENT OF TRANS-TRANSLATION TAGGING COMPLEX"/>
    <property type="match status" value="1"/>
</dbReference>
<dbReference type="RefSeq" id="XP_005777639.1">
    <property type="nucleotide sequence ID" value="XM_005777582.1"/>
</dbReference>
<evidence type="ECO:0000256" key="1">
    <source>
        <dbReference type="ARBA" id="ARBA00022490"/>
    </source>
</evidence>
<dbReference type="NCBIfam" id="NF003843">
    <property type="entry name" value="PRK05422.1"/>
    <property type="match status" value="1"/>
</dbReference>
<reference evidence="4" key="1">
    <citation type="journal article" date="2013" name="Nature">
        <title>Pan genome of the phytoplankton Emiliania underpins its global distribution.</title>
        <authorList>
            <person name="Read B.A."/>
            <person name="Kegel J."/>
            <person name="Klute M.J."/>
            <person name="Kuo A."/>
            <person name="Lefebvre S.C."/>
            <person name="Maumus F."/>
            <person name="Mayer C."/>
            <person name="Miller J."/>
            <person name="Monier A."/>
            <person name="Salamov A."/>
            <person name="Young J."/>
            <person name="Aguilar M."/>
            <person name="Claverie J.M."/>
            <person name="Frickenhaus S."/>
            <person name="Gonzalez K."/>
            <person name="Herman E.K."/>
            <person name="Lin Y.C."/>
            <person name="Napier J."/>
            <person name="Ogata H."/>
            <person name="Sarno A.F."/>
            <person name="Shmutz J."/>
            <person name="Schroeder D."/>
            <person name="de Vargas C."/>
            <person name="Verret F."/>
            <person name="von Dassow P."/>
            <person name="Valentin K."/>
            <person name="Van de Peer Y."/>
            <person name="Wheeler G."/>
            <person name="Dacks J.B."/>
            <person name="Delwiche C.F."/>
            <person name="Dyhrman S.T."/>
            <person name="Glockner G."/>
            <person name="John U."/>
            <person name="Richards T."/>
            <person name="Worden A.Z."/>
            <person name="Zhang X."/>
            <person name="Grigoriev I.V."/>
            <person name="Allen A.E."/>
            <person name="Bidle K."/>
            <person name="Borodovsky M."/>
            <person name="Bowler C."/>
            <person name="Brownlee C."/>
            <person name="Cock J.M."/>
            <person name="Elias M."/>
            <person name="Gladyshev V.N."/>
            <person name="Groth M."/>
            <person name="Guda C."/>
            <person name="Hadaegh A."/>
            <person name="Iglesias-Rodriguez M.D."/>
            <person name="Jenkins J."/>
            <person name="Jones B.M."/>
            <person name="Lawson T."/>
            <person name="Leese F."/>
            <person name="Lindquist E."/>
            <person name="Lobanov A."/>
            <person name="Lomsadze A."/>
            <person name="Malik S.B."/>
            <person name="Marsh M.E."/>
            <person name="Mackinder L."/>
            <person name="Mock T."/>
            <person name="Mueller-Roeber B."/>
            <person name="Pagarete A."/>
            <person name="Parker M."/>
            <person name="Probert I."/>
            <person name="Quesneville H."/>
            <person name="Raines C."/>
            <person name="Rensing S.A."/>
            <person name="Riano-Pachon D.M."/>
            <person name="Richier S."/>
            <person name="Rokitta S."/>
            <person name="Shiraiwa Y."/>
            <person name="Soanes D.M."/>
            <person name="van der Giezen M."/>
            <person name="Wahlund T.M."/>
            <person name="Williams B."/>
            <person name="Wilson W."/>
            <person name="Wolfe G."/>
            <person name="Wurch L.L."/>
        </authorList>
    </citation>
    <scope>NUCLEOTIDE SEQUENCE</scope>
</reference>
<dbReference type="Proteomes" id="UP000013827">
    <property type="component" value="Unassembled WGS sequence"/>
</dbReference>
<evidence type="ECO:0000313" key="4">
    <source>
        <dbReference type="Proteomes" id="UP000013827"/>
    </source>
</evidence>
<keyword evidence="1" id="KW-0963">Cytoplasm</keyword>
<dbReference type="Gene3D" id="2.40.280.10">
    <property type="match status" value="1"/>
</dbReference>
<evidence type="ECO:0008006" key="5">
    <source>
        <dbReference type="Google" id="ProtNLM"/>
    </source>
</evidence>
<dbReference type="OMA" id="WTNHSAR"/>
<dbReference type="EnsemblProtists" id="EOD10362">
    <property type="protein sequence ID" value="EOD10362"/>
    <property type="gene ID" value="EMIHUDRAFT_47186"/>
</dbReference>
<protein>
    <recommendedName>
        <fullName evidence="5">SsrA-binding protein</fullName>
    </recommendedName>
</protein>
<dbReference type="HAMAP" id="MF_00023">
    <property type="entry name" value="SmpB"/>
    <property type="match status" value="1"/>
</dbReference>
<organism evidence="3 4">
    <name type="scientific">Emiliania huxleyi (strain CCMP1516)</name>
    <dbReference type="NCBI Taxonomy" id="280463"/>
    <lineage>
        <taxon>Eukaryota</taxon>
        <taxon>Haptista</taxon>
        <taxon>Haptophyta</taxon>
        <taxon>Prymnesiophyceae</taxon>
        <taxon>Isochrysidales</taxon>
        <taxon>Noelaerhabdaceae</taxon>
        <taxon>Emiliania</taxon>
    </lineage>
</organism>
<reference evidence="3" key="2">
    <citation type="submission" date="2024-10" db="UniProtKB">
        <authorList>
            <consortium name="EnsemblProtists"/>
        </authorList>
    </citation>
    <scope>IDENTIFICATION</scope>
</reference>
<dbReference type="KEGG" id="ehx:EMIHUDRAFT_47186"/>
<dbReference type="NCBIfam" id="TIGR00086">
    <property type="entry name" value="smpB"/>
    <property type="match status" value="1"/>
</dbReference>
<dbReference type="GO" id="GO:0005829">
    <property type="term" value="C:cytosol"/>
    <property type="evidence" value="ECO:0007669"/>
    <property type="project" value="TreeGrafter"/>
</dbReference>
<dbReference type="GO" id="GO:0003723">
    <property type="term" value="F:RNA binding"/>
    <property type="evidence" value="ECO:0007669"/>
    <property type="project" value="UniProtKB-KW"/>
</dbReference>
<dbReference type="GeneID" id="17270756"/>
<evidence type="ECO:0000256" key="2">
    <source>
        <dbReference type="ARBA" id="ARBA00022884"/>
    </source>
</evidence>
<dbReference type="CDD" id="cd09294">
    <property type="entry name" value="SmpB"/>
    <property type="match status" value="1"/>
</dbReference>
<dbReference type="SUPFAM" id="SSF74982">
    <property type="entry name" value="Small protein B (SmpB)"/>
    <property type="match status" value="1"/>
</dbReference>